<feature type="signal peptide" evidence="1">
    <location>
        <begin position="1"/>
        <end position="22"/>
    </location>
</feature>
<dbReference type="Pfam" id="PF02643">
    <property type="entry name" value="DUF192"/>
    <property type="match status" value="1"/>
</dbReference>
<evidence type="ECO:0000256" key="1">
    <source>
        <dbReference type="SAM" id="SignalP"/>
    </source>
</evidence>
<dbReference type="PROSITE" id="PS51257">
    <property type="entry name" value="PROKAR_LIPOPROTEIN"/>
    <property type="match status" value="1"/>
</dbReference>
<keyword evidence="3" id="KW-1185">Reference proteome</keyword>
<proteinExistence type="predicted"/>
<dbReference type="PANTHER" id="PTHR37953">
    <property type="entry name" value="UPF0127 PROTEIN MJ1496"/>
    <property type="match status" value="1"/>
</dbReference>
<evidence type="ECO:0000313" key="3">
    <source>
        <dbReference type="Proteomes" id="UP000444401"/>
    </source>
</evidence>
<dbReference type="InterPro" id="IPR003795">
    <property type="entry name" value="DUF192"/>
</dbReference>
<protein>
    <submittedName>
        <fullName evidence="2">DUF192 domain-containing protein</fullName>
    </submittedName>
</protein>
<keyword evidence="1" id="KW-0732">Signal</keyword>
<dbReference type="RefSeq" id="WP_160734297.1">
    <property type="nucleotide sequence ID" value="NZ_WTYO01000006.1"/>
</dbReference>
<sequence>MRRTTAVIFLALAAACSPQAGAGGAAAATAAPGERHEVLRHPVSGLEIVELEVATGTGRHRFAVEVARTPRDQAQGLMFRTQLGENEGMLFPRDPPDIASFWMKNTPLPLDIIFIGPDGRIINIAAETVPYSLDPVVAAGPTAAVLELRGGRAAELGIGPGDRVEWPVHGAARAR</sequence>
<feature type="chain" id="PRO_5045145616" evidence="1">
    <location>
        <begin position="23"/>
        <end position="175"/>
    </location>
</feature>
<gene>
    <name evidence="2" type="ORF">GRI72_12695</name>
</gene>
<organism evidence="2 3">
    <name type="scientific">Pelagerythrobacter marinus</name>
    <dbReference type="NCBI Taxonomy" id="538382"/>
    <lineage>
        <taxon>Bacteria</taxon>
        <taxon>Pseudomonadati</taxon>
        <taxon>Pseudomonadota</taxon>
        <taxon>Alphaproteobacteria</taxon>
        <taxon>Sphingomonadales</taxon>
        <taxon>Erythrobacteraceae</taxon>
        <taxon>Pelagerythrobacter</taxon>
    </lineage>
</organism>
<evidence type="ECO:0000313" key="2">
    <source>
        <dbReference type="EMBL" id="MXO69678.1"/>
    </source>
</evidence>
<accession>A0ABW9UYX1</accession>
<dbReference type="Gene3D" id="2.60.120.1140">
    <property type="entry name" value="Protein of unknown function DUF192"/>
    <property type="match status" value="1"/>
</dbReference>
<dbReference type="EMBL" id="WTYO01000006">
    <property type="protein sequence ID" value="MXO69678.1"/>
    <property type="molecule type" value="Genomic_DNA"/>
</dbReference>
<name>A0ABW9UYX1_9SPHN</name>
<dbReference type="PANTHER" id="PTHR37953:SF1">
    <property type="entry name" value="UPF0127 PROTEIN MJ1496"/>
    <property type="match status" value="1"/>
</dbReference>
<dbReference type="InterPro" id="IPR038695">
    <property type="entry name" value="Saro_0823-like_sf"/>
</dbReference>
<comment type="caution">
    <text evidence="2">The sequence shown here is derived from an EMBL/GenBank/DDBJ whole genome shotgun (WGS) entry which is preliminary data.</text>
</comment>
<reference evidence="2 3" key="1">
    <citation type="submission" date="2019-12" db="EMBL/GenBank/DDBJ databases">
        <title>Genomic-based taxomic classification of the family Erythrobacteraceae.</title>
        <authorList>
            <person name="Xu L."/>
        </authorList>
    </citation>
    <scope>NUCLEOTIDE SEQUENCE [LARGE SCALE GENOMIC DNA]</scope>
    <source>
        <strain evidence="2 3">H32</strain>
    </source>
</reference>
<dbReference type="Proteomes" id="UP000444401">
    <property type="component" value="Unassembled WGS sequence"/>
</dbReference>